<accession>A0A9P5NY45</accession>
<reference evidence="2" key="1">
    <citation type="submission" date="2020-11" db="EMBL/GenBank/DDBJ databases">
        <authorList>
            <consortium name="DOE Joint Genome Institute"/>
            <person name="Ahrendt S."/>
            <person name="Riley R."/>
            <person name="Andreopoulos W."/>
            <person name="LaButti K."/>
            <person name="Pangilinan J."/>
            <person name="Ruiz-duenas F.J."/>
            <person name="Barrasa J.M."/>
            <person name="Sanchez-Garcia M."/>
            <person name="Camarero S."/>
            <person name="Miyauchi S."/>
            <person name="Serrano A."/>
            <person name="Linde D."/>
            <person name="Babiker R."/>
            <person name="Drula E."/>
            <person name="Ayuso-Fernandez I."/>
            <person name="Pacheco R."/>
            <person name="Padilla G."/>
            <person name="Ferreira P."/>
            <person name="Barriuso J."/>
            <person name="Kellner H."/>
            <person name="Castanera R."/>
            <person name="Alfaro M."/>
            <person name="Ramirez L."/>
            <person name="Pisabarro A.G."/>
            <person name="Kuo A."/>
            <person name="Tritt A."/>
            <person name="Lipzen A."/>
            <person name="He G."/>
            <person name="Yan M."/>
            <person name="Ng V."/>
            <person name="Cullen D."/>
            <person name="Martin F."/>
            <person name="Rosso M.-N."/>
            <person name="Henrissat B."/>
            <person name="Hibbett D."/>
            <person name="Martinez A.T."/>
            <person name="Grigoriev I.V."/>
        </authorList>
    </citation>
    <scope>NUCLEOTIDE SEQUENCE</scope>
    <source>
        <strain evidence="2">AH 44721</strain>
    </source>
</reference>
<comment type="caution">
    <text evidence="2">The sequence shown here is derived from an EMBL/GenBank/DDBJ whole genome shotgun (WGS) entry which is preliminary data.</text>
</comment>
<dbReference type="InterPro" id="IPR036908">
    <property type="entry name" value="RlpA-like_sf"/>
</dbReference>
<keyword evidence="1" id="KW-0732">Signal</keyword>
<dbReference type="Proteomes" id="UP000724874">
    <property type="component" value="Unassembled WGS sequence"/>
</dbReference>
<dbReference type="Gene3D" id="2.40.40.10">
    <property type="entry name" value="RlpA-like domain"/>
    <property type="match status" value="1"/>
</dbReference>
<keyword evidence="3" id="KW-1185">Reference proteome</keyword>
<gene>
    <name evidence="2" type="ORF">CPB84DRAFT_1813047</name>
</gene>
<organism evidence="2 3">
    <name type="scientific">Gymnopilus junonius</name>
    <name type="common">Spectacular rustgill mushroom</name>
    <name type="synonym">Gymnopilus spectabilis subsp. junonius</name>
    <dbReference type="NCBI Taxonomy" id="109634"/>
    <lineage>
        <taxon>Eukaryota</taxon>
        <taxon>Fungi</taxon>
        <taxon>Dikarya</taxon>
        <taxon>Basidiomycota</taxon>
        <taxon>Agaricomycotina</taxon>
        <taxon>Agaricomycetes</taxon>
        <taxon>Agaricomycetidae</taxon>
        <taxon>Agaricales</taxon>
        <taxon>Agaricineae</taxon>
        <taxon>Hymenogastraceae</taxon>
        <taxon>Gymnopilus</taxon>
    </lineage>
</organism>
<dbReference type="EMBL" id="JADNYJ010000009">
    <property type="protein sequence ID" value="KAF8909319.1"/>
    <property type="molecule type" value="Genomic_DNA"/>
</dbReference>
<feature type="signal peptide" evidence="1">
    <location>
        <begin position="1"/>
        <end position="18"/>
    </location>
</feature>
<name>A0A9P5NY45_GYMJU</name>
<proteinExistence type="predicted"/>
<dbReference type="AlphaFoldDB" id="A0A9P5NY45"/>
<dbReference type="Pfam" id="PF22514">
    <property type="entry name" value="EXPB1_D1"/>
    <property type="match status" value="1"/>
</dbReference>
<evidence type="ECO:0000256" key="1">
    <source>
        <dbReference type="SAM" id="SignalP"/>
    </source>
</evidence>
<dbReference type="SUPFAM" id="SSF50685">
    <property type="entry name" value="Barwin-like endoglucanases"/>
    <property type="match status" value="1"/>
</dbReference>
<dbReference type="OrthoDB" id="5823761at2759"/>
<evidence type="ECO:0000313" key="2">
    <source>
        <dbReference type="EMBL" id="KAF8909319.1"/>
    </source>
</evidence>
<evidence type="ECO:0000313" key="3">
    <source>
        <dbReference type="Proteomes" id="UP000724874"/>
    </source>
</evidence>
<feature type="chain" id="PRO_5040496752" evidence="1">
    <location>
        <begin position="19"/>
        <end position="183"/>
    </location>
</feature>
<sequence length="183" mass="18911">MLSSVIGSSSLLVVNALALEERATGGYVQNPSASSSFTMYTGYGSPACGKSATGLTAAINQLAFEAAPRSGADDAYGRRFSSTGTPGPFSPSITGPLKGFNPVQGNQEWYGQTTAQHTNQHEKTFHFDICEDTGGPAAFPGSDSGALFSSACLSGETAANWLAVGRGNKGESHSLHIEVTVIR</sequence>
<protein>
    <submittedName>
        <fullName evidence="2">Uncharacterized protein</fullName>
    </submittedName>
</protein>